<dbReference type="InterPro" id="IPR013155">
    <property type="entry name" value="M/V/L/I-tRNA-synth_anticd-bd"/>
</dbReference>
<dbReference type="RefSeq" id="WP_006023294.1">
    <property type="nucleotide sequence ID" value="NZ_KB375284.1"/>
</dbReference>
<sequence length="876" mass="98212">MSTERYNARESEPRWQKLWDERAIFATRNDDPRPKYYVLEMFPYPSGRIHMGHVRNYTMGDVVARYMRAKGHNVLHPMGWDAFGLPAENAAIERKVAPKAWTYENIAAMKKQLQTMGLSLDWSREFATCDPSYYKHQQKMFLDFMKAGLAEREKRKINWDPVDMTVLANEQVIDGRGWRSGAVVEQREMNQWVFKITKYSQDLLDALDTLDRWPDKVRLMQRNWIGRSEGLLIRFALDPATAPGGENELKVFTTRPDTLFGAKFMAIAPDHPLAQAAAAKNPKLAEFIAETKRQGTAQEIIDTAEKQGFDTGIKAVHPFDPDWKLPVYVANFVLMEYGTGAIFGCPAHDQRDLDFVNKYGLGNTPVVCPPDVDPKSFVITDTAYDGEGRMINSRFLDGMTIAEAKEDVARRLESATRGNTPVAERQVNFRLRDWGISRQRYWGCPIPVIHCPTCDVVPVPDKDLPVVLPEDVTFDKPGNALDHHPTWKHVTCPQCGGKATRETDTMDTFVDSSWYFARFTDPWNENAPTTRNVVDRMMPVDQYIGGVEHAILHLLYSRFFVRAMKATGHIGMDEPFAGMFTQGMVVHETYKKQDGTFASPAEISIETVGDKRSATLLTTKEPIEIGPIEKMSKSKRNTVDPDDIIGTYGADTARWFMLSDSPPDRDVIWSEEGVQGAGRFVQRIWRLVNTAAPLLPKPGTAIPENNDGAMALRRIAHRTLADVSTAIERLRFNTAIAKLYTFVGALGDVVDGPAKSLQTDPAVAAAAREAFDILVRLISPMMPHLAEQCWQALGHQELVSEANWPETEAKLLVDDTITLPVQVNGKKRADVTVARNASNGEIEAAVLVLDAVKSALDGKSPRKVIIVPQRIVNVVV</sequence>
<dbReference type="GO" id="GO:0005829">
    <property type="term" value="C:cytosol"/>
    <property type="evidence" value="ECO:0007669"/>
    <property type="project" value="TreeGrafter"/>
</dbReference>
<dbReference type="HAMAP" id="MF_00049_B">
    <property type="entry name" value="Leu_tRNA_synth_B"/>
    <property type="match status" value="1"/>
</dbReference>
<dbReference type="Pfam" id="PF09334">
    <property type="entry name" value="tRNA-synt_1g"/>
    <property type="match status" value="1"/>
</dbReference>
<dbReference type="GO" id="GO:0005524">
    <property type="term" value="F:ATP binding"/>
    <property type="evidence" value="ECO:0007669"/>
    <property type="project" value="UniProtKB-UniRule"/>
</dbReference>
<dbReference type="GO" id="GO:0004823">
    <property type="term" value="F:leucine-tRNA ligase activity"/>
    <property type="evidence" value="ECO:0007669"/>
    <property type="project" value="UniProtKB-UniRule"/>
</dbReference>
<evidence type="ECO:0000256" key="2">
    <source>
        <dbReference type="ARBA" id="ARBA00022490"/>
    </source>
</evidence>
<dbReference type="InterPro" id="IPR009008">
    <property type="entry name" value="Val/Leu/Ile-tRNA-synth_edit"/>
</dbReference>
<keyword evidence="5 9" id="KW-0067">ATP-binding</keyword>
<dbReference type="EC" id="6.1.1.4" evidence="9"/>
<keyword evidence="2 9" id="KW-0963">Cytoplasm</keyword>
<dbReference type="GO" id="GO:0002161">
    <property type="term" value="F:aminoacyl-tRNA deacylase activity"/>
    <property type="evidence" value="ECO:0007669"/>
    <property type="project" value="InterPro"/>
</dbReference>
<dbReference type="Pfam" id="PF13603">
    <property type="entry name" value="tRNA-synt_1_2"/>
    <property type="match status" value="1"/>
</dbReference>
<feature type="short sequence motif" description="'KMSKS' region" evidence="9">
    <location>
        <begin position="630"/>
        <end position="634"/>
    </location>
</feature>
<dbReference type="FunFam" id="3.40.50.620:FF:000003">
    <property type="entry name" value="Leucine--tRNA ligase"/>
    <property type="match status" value="1"/>
</dbReference>
<proteinExistence type="inferred from homology"/>
<dbReference type="HOGENOM" id="CLU_004427_0_0_5"/>
<dbReference type="FunFam" id="1.10.730.10:FF:000002">
    <property type="entry name" value="Leucine--tRNA ligase"/>
    <property type="match status" value="1"/>
</dbReference>
<evidence type="ECO:0000313" key="15">
    <source>
        <dbReference type="EMBL" id="EKS34680.1"/>
    </source>
</evidence>
<reference evidence="15 16" key="1">
    <citation type="submission" date="2012-04" db="EMBL/GenBank/DDBJ databases">
        <title>The Genome Sequence of Afipia broomeae ATCC 49717.</title>
        <authorList>
            <consortium name="The Broad Institute Genome Sequencing Platform"/>
            <person name="Earl A."/>
            <person name="Ward D."/>
            <person name="Feldgarden M."/>
            <person name="Gevers D."/>
            <person name="Huys G."/>
            <person name="Walker B."/>
            <person name="Young S.K."/>
            <person name="Zeng Q."/>
            <person name="Gargeya S."/>
            <person name="Fitzgerald M."/>
            <person name="Haas B."/>
            <person name="Abouelleil A."/>
            <person name="Alvarado L."/>
            <person name="Arachchi H.M."/>
            <person name="Berlin A."/>
            <person name="Chapman S.B."/>
            <person name="Goldberg J."/>
            <person name="Griggs A."/>
            <person name="Gujja S."/>
            <person name="Hansen M."/>
            <person name="Howarth C."/>
            <person name="Imamovic A."/>
            <person name="Larimer J."/>
            <person name="McCowen C."/>
            <person name="Montmayeur A."/>
            <person name="Murphy C."/>
            <person name="Neiman D."/>
            <person name="Pearson M."/>
            <person name="Priest M."/>
            <person name="Roberts A."/>
            <person name="Saif S."/>
            <person name="Shea T."/>
            <person name="Sisk P."/>
            <person name="Sykes S."/>
            <person name="Wortman J."/>
            <person name="Nusbaum C."/>
            <person name="Birren B."/>
        </authorList>
    </citation>
    <scope>NUCLEOTIDE SEQUENCE [LARGE SCALE GENOMIC DNA]</scope>
    <source>
        <strain evidence="15 16">ATCC 49717</strain>
    </source>
</reference>
<name>K8P4U4_9BRAD</name>
<feature type="domain" description="Aminoacyl-tRNA synthetase class Ia" evidence="11">
    <location>
        <begin position="629"/>
        <end position="669"/>
    </location>
</feature>
<evidence type="ECO:0000259" key="14">
    <source>
        <dbReference type="Pfam" id="PF13603"/>
    </source>
</evidence>
<comment type="subcellular location">
    <subcellularLocation>
        <location evidence="9">Cytoplasm</location>
    </subcellularLocation>
</comment>
<evidence type="ECO:0000259" key="12">
    <source>
        <dbReference type="Pfam" id="PF08264"/>
    </source>
</evidence>
<evidence type="ECO:0000313" key="16">
    <source>
        <dbReference type="Proteomes" id="UP000001096"/>
    </source>
</evidence>
<evidence type="ECO:0000256" key="10">
    <source>
        <dbReference type="RuleBase" id="RU363035"/>
    </source>
</evidence>
<protein>
    <recommendedName>
        <fullName evidence="9">Leucine--tRNA ligase</fullName>
        <ecNumber evidence="9">6.1.1.4</ecNumber>
    </recommendedName>
    <alternativeName>
        <fullName evidence="9">Leucyl-tRNA synthetase</fullName>
        <shortName evidence="9">LeuRS</shortName>
    </alternativeName>
</protein>
<dbReference type="SUPFAM" id="SSF50677">
    <property type="entry name" value="ValRS/IleRS/LeuRS editing domain"/>
    <property type="match status" value="1"/>
</dbReference>
<dbReference type="Gene3D" id="2.20.28.290">
    <property type="match status" value="1"/>
</dbReference>
<evidence type="ECO:0000256" key="5">
    <source>
        <dbReference type="ARBA" id="ARBA00022840"/>
    </source>
</evidence>
<dbReference type="Pfam" id="PF08264">
    <property type="entry name" value="Anticodon_1"/>
    <property type="match status" value="1"/>
</dbReference>
<dbReference type="InterPro" id="IPR002300">
    <property type="entry name" value="aa-tRNA-synth_Ia"/>
</dbReference>
<dbReference type="InterPro" id="IPR015413">
    <property type="entry name" value="Methionyl/Leucyl_tRNA_Synth"/>
</dbReference>
<dbReference type="InterPro" id="IPR002302">
    <property type="entry name" value="Leu-tRNA-ligase"/>
</dbReference>
<keyword evidence="4 9" id="KW-0547">Nucleotide-binding</keyword>
<dbReference type="PRINTS" id="PR00985">
    <property type="entry name" value="TRNASYNTHLEU"/>
</dbReference>
<keyword evidence="3 9" id="KW-0436">Ligase</keyword>
<dbReference type="InterPro" id="IPR014729">
    <property type="entry name" value="Rossmann-like_a/b/a_fold"/>
</dbReference>
<evidence type="ECO:0000256" key="1">
    <source>
        <dbReference type="ARBA" id="ARBA00005594"/>
    </source>
</evidence>
<dbReference type="SUPFAM" id="SSF47323">
    <property type="entry name" value="Anticodon-binding domain of a subclass of class I aminoacyl-tRNA synthetases"/>
    <property type="match status" value="1"/>
</dbReference>
<evidence type="ECO:0000256" key="6">
    <source>
        <dbReference type="ARBA" id="ARBA00022917"/>
    </source>
</evidence>
<evidence type="ECO:0000256" key="4">
    <source>
        <dbReference type="ARBA" id="ARBA00022741"/>
    </source>
</evidence>
<dbReference type="Gene3D" id="3.10.20.590">
    <property type="match status" value="1"/>
</dbReference>
<dbReference type="Proteomes" id="UP000001096">
    <property type="component" value="Unassembled WGS sequence"/>
</dbReference>
<evidence type="ECO:0000256" key="9">
    <source>
        <dbReference type="HAMAP-Rule" id="MF_00049"/>
    </source>
</evidence>
<feature type="domain" description="Methionyl/Leucyl tRNA synthetase" evidence="13">
    <location>
        <begin position="38"/>
        <end position="172"/>
    </location>
</feature>
<feature type="domain" description="Methionyl/Valyl/Leucyl/Isoleucyl-tRNA synthetase anticodon-binding" evidence="12">
    <location>
        <begin position="715"/>
        <end position="838"/>
    </location>
</feature>
<dbReference type="PANTHER" id="PTHR43740:SF2">
    <property type="entry name" value="LEUCINE--TRNA LIGASE, MITOCHONDRIAL"/>
    <property type="match status" value="1"/>
</dbReference>
<comment type="caution">
    <text evidence="15">The sequence shown here is derived from an EMBL/GenBank/DDBJ whole genome shotgun (WGS) entry which is preliminary data.</text>
</comment>
<dbReference type="PATRIC" id="fig|883078.3.peg.4740"/>
<dbReference type="GO" id="GO:0006429">
    <property type="term" value="P:leucyl-tRNA aminoacylation"/>
    <property type="evidence" value="ECO:0007669"/>
    <property type="project" value="UniProtKB-UniRule"/>
</dbReference>
<evidence type="ECO:0000256" key="7">
    <source>
        <dbReference type="ARBA" id="ARBA00023146"/>
    </source>
</evidence>
<dbReference type="Gene3D" id="1.10.730.10">
    <property type="entry name" value="Isoleucyl-tRNA Synthetase, Domain 1"/>
    <property type="match status" value="2"/>
</dbReference>
<dbReference type="EMBL" id="AGWX01000005">
    <property type="protein sequence ID" value="EKS34680.1"/>
    <property type="molecule type" value="Genomic_DNA"/>
</dbReference>
<evidence type="ECO:0000259" key="13">
    <source>
        <dbReference type="Pfam" id="PF09334"/>
    </source>
</evidence>
<dbReference type="Gene3D" id="3.40.50.620">
    <property type="entry name" value="HUPs"/>
    <property type="match status" value="2"/>
</dbReference>
<dbReference type="InterPro" id="IPR001412">
    <property type="entry name" value="aa-tRNA-synth_I_CS"/>
</dbReference>
<feature type="domain" description="Leucyl-tRNA synthetase editing" evidence="14">
    <location>
        <begin position="222"/>
        <end position="412"/>
    </location>
</feature>
<gene>
    <name evidence="9" type="primary">leuS</name>
    <name evidence="15" type="ORF">HMPREF9695_04590</name>
</gene>
<dbReference type="PANTHER" id="PTHR43740">
    <property type="entry name" value="LEUCYL-TRNA SYNTHETASE"/>
    <property type="match status" value="1"/>
</dbReference>
<accession>K8P4U4</accession>
<keyword evidence="16" id="KW-1185">Reference proteome</keyword>
<dbReference type="CDD" id="cd00812">
    <property type="entry name" value="LeuRS_core"/>
    <property type="match status" value="1"/>
</dbReference>
<evidence type="ECO:0000256" key="3">
    <source>
        <dbReference type="ARBA" id="ARBA00022598"/>
    </source>
</evidence>
<dbReference type="SUPFAM" id="SSF52374">
    <property type="entry name" value="Nucleotidylyl transferase"/>
    <property type="match status" value="1"/>
</dbReference>
<evidence type="ECO:0000256" key="8">
    <source>
        <dbReference type="ARBA" id="ARBA00047469"/>
    </source>
</evidence>
<feature type="domain" description="Aminoacyl-tRNA synthetase class Ia" evidence="11">
    <location>
        <begin position="431"/>
        <end position="592"/>
    </location>
</feature>
<dbReference type="AlphaFoldDB" id="K8P4U4"/>
<dbReference type="NCBIfam" id="TIGR00396">
    <property type="entry name" value="leuS_bact"/>
    <property type="match status" value="1"/>
</dbReference>
<evidence type="ECO:0000259" key="11">
    <source>
        <dbReference type="Pfam" id="PF00133"/>
    </source>
</evidence>
<comment type="catalytic activity">
    <reaction evidence="8 9">
        <text>tRNA(Leu) + L-leucine + ATP = L-leucyl-tRNA(Leu) + AMP + diphosphate</text>
        <dbReference type="Rhea" id="RHEA:11688"/>
        <dbReference type="Rhea" id="RHEA-COMP:9613"/>
        <dbReference type="Rhea" id="RHEA-COMP:9622"/>
        <dbReference type="ChEBI" id="CHEBI:30616"/>
        <dbReference type="ChEBI" id="CHEBI:33019"/>
        <dbReference type="ChEBI" id="CHEBI:57427"/>
        <dbReference type="ChEBI" id="CHEBI:78442"/>
        <dbReference type="ChEBI" id="CHEBI:78494"/>
        <dbReference type="ChEBI" id="CHEBI:456215"/>
        <dbReference type="EC" id="6.1.1.4"/>
    </reaction>
</comment>
<dbReference type="InterPro" id="IPR025709">
    <property type="entry name" value="Leu_tRNA-synth_edit"/>
</dbReference>
<dbReference type="CDD" id="cd07958">
    <property type="entry name" value="Anticodon_Ia_Leu_BEm"/>
    <property type="match status" value="1"/>
</dbReference>
<feature type="short sequence motif" description="'HIGH' region" evidence="9">
    <location>
        <begin position="43"/>
        <end position="53"/>
    </location>
</feature>
<organism evidence="15 16">
    <name type="scientific">Afipia broomeae ATCC 49717</name>
    <dbReference type="NCBI Taxonomy" id="883078"/>
    <lineage>
        <taxon>Bacteria</taxon>
        <taxon>Pseudomonadati</taxon>
        <taxon>Pseudomonadota</taxon>
        <taxon>Alphaproteobacteria</taxon>
        <taxon>Hyphomicrobiales</taxon>
        <taxon>Nitrobacteraceae</taxon>
        <taxon>Afipia</taxon>
    </lineage>
</organism>
<dbReference type="Pfam" id="PF00133">
    <property type="entry name" value="tRNA-synt_1"/>
    <property type="match status" value="2"/>
</dbReference>
<dbReference type="PROSITE" id="PS00178">
    <property type="entry name" value="AA_TRNA_LIGASE_I"/>
    <property type="match status" value="1"/>
</dbReference>
<keyword evidence="6 9" id="KW-0648">Protein biosynthesis</keyword>
<feature type="binding site" evidence="9">
    <location>
        <position position="633"/>
    </location>
    <ligand>
        <name>ATP</name>
        <dbReference type="ChEBI" id="CHEBI:30616"/>
    </ligand>
</feature>
<dbReference type="eggNOG" id="COG0495">
    <property type="taxonomic scope" value="Bacteria"/>
</dbReference>
<dbReference type="InterPro" id="IPR009080">
    <property type="entry name" value="tRNAsynth_Ia_anticodon-bd"/>
</dbReference>
<keyword evidence="7 9" id="KW-0030">Aminoacyl-tRNA synthetase</keyword>
<comment type="similarity">
    <text evidence="1 9 10">Belongs to the class-I aminoacyl-tRNA synthetase family.</text>
</comment>